<evidence type="ECO:0000313" key="5">
    <source>
        <dbReference type="Proteomes" id="UP000197138"/>
    </source>
</evidence>
<dbReference type="InterPro" id="IPR000916">
    <property type="entry name" value="Bet_v_I/MLP"/>
</dbReference>
<dbReference type="Proteomes" id="UP000197138">
    <property type="component" value="Unassembled WGS sequence"/>
</dbReference>
<evidence type="ECO:0000313" key="3">
    <source>
        <dbReference type="EMBL" id="OWM70343.1"/>
    </source>
</evidence>
<dbReference type="PANTHER" id="PTHR31338:SF20">
    <property type="entry name" value="BET V I_MAJOR LATEX PROTEIN DOMAIN-CONTAINING PROTEIN"/>
    <property type="match status" value="1"/>
</dbReference>
<accession>A0A218WCT8</accession>
<evidence type="ECO:0000313" key="6">
    <source>
        <dbReference type="Proteomes" id="UP000233551"/>
    </source>
</evidence>
<evidence type="ECO:0000313" key="4">
    <source>
        <dbReference type="EMBL" id="PKI61384.1"/>
    </source>
</evidence>
<dbReference type="Gene3D" id="3.30.530.20">
    <property type="match status" value="1"/>
</dbReference>
<dbReference type="CDD" id="cd07816">
    <property type="entry name" value="Bet_v1-like"/>
    <property type="match status" value="1"/>
</dbReference>
<dbReference type="GO" id="GO:0006952">
    <property type="term" value="P:defense response"/>
    <property type="evidence" value="ECO:0007669"/>
    <property type="project" value="InterPro"/>
</dbReference>
<dbReference type="GeneID" id="116202047"/>
<name>A0A218WCT8_PUNGR</name>
<protein>
    <recommendedName>
        <fullName evidence="2">Bet v I/Major latex protein domain-containing protein</fullName>
    </recommendedName>
</protein>
<dbReference type="OrthoDB" id="1072116at2759"/>
<sequence>MASPEALRGKLQKDIDLKSSAADYYKLWRKESHKIPTASSKNIQAVALHEGDWHTNGAIKRWNYTLDGKSAVFKEKMEFDDANMTVTIHGMEGDVFDEYKVYRGTCKVVPKNKGSVAKLGVEYERVNEDAPIPNKYMDFFVSVSQDIDAHAYTAST</sequence>
<gene>
    <name evidence="3" type="ORF">CDL15_Pgr004480</name>
    <name evidence="4" type="ORF">CRG98_018232</name>
</gene>
<reference evidence="4 6" key="3">
    <citation type="submission" date="2017-11" db="EMBL/GenBank/DDBJ databases">
        <title>De-novo sequencing of pomegranate (Punica granatum L.) genome.</title>
        <authorList>
            <person name="Akparov Z."/>
            <person name="Amiraslanov A."/>
            <person name="Hajiyeva S."/>
            <person name="Abbasov M."/>
            <person name="Kaur K."/>
            <person name="Hamwieh A."/>
            <person name="Solovyev V."/>
            <person name="Salamov A."/>
            <person name="Braich B."/>
            <person name="Kosarev P."/>
            <person name="Mahmoud A."/>
            <person name="Hajiyev E."/>
            <person name="Babayeva S."/>
            <person name="Izzatullayeva V."/>
            <person name="Mammadov A."/>
            <person name="Mammadov A."/>
            <person name="Sharifova S."/>
            <person name="Ojaghi J."/>
            <person name="Eynullazada K."/>
            <person name="Bayramov B."/>
            <person name="Abdulazimova A."/>
            <person name="Shahmuradov I."/>
        </authorList>
    </citation>
    <scope>NUCLEOTIDE SEQUENCE [LARGE SCALE GENOMIC DNA]</scope>
    <source>
        <strain evidence="4">AG2017</strain>
        <strain evidence="6">cv. AG2017</strain>
        <tissue evidence="4">Leaf</tissue>
    </source>
</reference>
<dbReference type="EMBL" id="MTKT01004693">
    <property type="protein sequence ID" value="OWM70343.1"/>
    <property type="molecule type" value="Genomic_DNA"/>
</dbReference>
<dbReference type="SUPFAM" id="SSF55961">
    <property type="entry name" value="Bet v1-like"/>
    <property type="match status" value="1"/>
</dbReference>
<dbReference type="STRING" id="22663.A0A218WCT8"/>
<evidence type="ECO:0000256" key="1">
    <source>
        <dbReference type="ARBA" id="ARBA00038242"/>
    </source>
</evidence>
<dbReference type="InterPro" id="IPR052006">
    <property type="entry name" value="MLP-like"/>
</dbReference>
<dbReference type="PANTHER" id="PTHR31338">
    <property type="entry name" value="POLYKETIDE CYCLASE/DEHYDRASE AND LIPID TRANSPORT SUPERFAMILY PROTEIN"/>
    <property type="match status" value="1"/>
</dbReference>
<reference evidence="5" key="1">
    <citation type="journal article" date="2017" name="Plant J.">
        <title>The pomegranate (Punica granatum L.) genome and the genomics of punicalagin biosynthesis.</title>
        <authorList>
            <person name="Qin G."/>
            <person name="Xu C."/>
            <person name="Ming R."/>
            <person name="Tang H."/>
            <person name="Guyot R."/>
            <person name="Kramer E.M."/>
            <person name="Hu Y."/>
            <person name="Yi X."/>
            <person name="Qi Y."/>
            <person name="Xu X."/>
            <person name="Gao Z."/>
            <person name="Pan H."/>
            <person name="Jian J."/>
            <person name="Tian Y."/>
            <person name="Yue Z."/>
            <person name="Xu Y."/>
        </authorList>
    </citation>
    <scope>NUCLEOTIDE SEQUENCE [LARGE SCALE GENOMIC DNA]</scope>
    <source>
        <strain evidence="5">cv. Dabenzi</strain>
    </source>
</reference>
<feature type="domain" description="Bet v I/Major latex protein" evidence="2">
    <location>
        <begin position="6"/>
        <end position="154"/>
    </location>
</feature>
<proteinExistence type="inferred from homology"/>
<dbReference type="Proteomes" id="UP000233551">
    <property type="component" value="Unassembled WGS sequence"/>
</dbReference>
<comment type="caution">
    <text evidence="3">The sequence shown here is derived from an EMBL/GenBank/DDBJ whole genome shotgun (WGS) entry which is preliminary data.</text>
</comment>
<evidence type="ECO:0000259" key="2">
    <source>
        <dbReference type="SMART" id="SM01037"/>
    </source>
</evidence>
<organism evidence="3 5">
    <name type="scientific">Punica granatum</name>
    <name type="common">Pomegranate</name>
    <dbReference type="NCBI Taxonomy" id="22663"/>
    <lineage>
        <taxon>Eukaryota</taxon>
        <taxon>Viridiplantae</taxon>
        <taxon>Streptophyta</taxon>
        <taxon>Embryophyta</taxon>
        <taxon>Tracheophyta</taxon>
        <taxon>Spermatophyta</taxon>
        <taxon>Magnoliopsida</taxon>
        <taxon>eudicotyledons</taxon>
        <taxon>Gunneridae</taxon>
        <taxon>Pentapetalae</taxon>
        <taxon>rosids</taxon>
        <taxon>malvids</taxon>
        <taxon>Myrtales</taxon>
        <taxon>Lythraceae</taxon>
        <taxon>Punica</taxon>
    </lineage>
</organism>
<keyword evidence="6" id="KW-1185">Reference proteome</keyword>
<dbReference type="InterPro" id="IPR023393">
    <property type="entry name" value="START-like_dom_sf"/>
</dbReference>
<dbReference type="AlphaFoldDB" id="A0A218WCT8"/>
<comment type="similarity">
    <text evidence="1">Belongs to the MLP family.</text>
</comment>
<dbReference type="SMART" id="SM01037">
    <property type="entry name" value="Bet_v_1"/>
    <property type="match status" value="1"/>
</dbReference>
<dbReference type="Pfam" id="PF00407">
    <property type="entry name" value="Bet_v_1"/>
    <property type="match status" value="1"/>
</dbReference>
<dbReference type="EMBL" id="PGOL01001043">
    <property type="protein sequence ID" value="PKI61384.1"/>
    <property type="molecule type" value="Genomic_DNA"/>
</dbReference>
<reference evidence="3" key="2">
    <citation type="submission" date="2017-06" db="EMBL/GenBank/DDBJ databases">
        <title>The pomegranate genome and the genomics of punicalagin biosynthesis.</title>
        <authorList>
            <person name="Xu C."/>
        </authorList>
    </citation>
    <scope>NUCLEOTIDE SEQUENCE [LARGE SCALE GENOMIC DNA]</scope>
    <source>
        <tissue evidence="3">Fresh leaf</tissue>
    </source>
</reference>